<name>A0A5B7J7L6_PORTR</name>
<organism evidence="1 2">
    <name type="scientific">Portunus trituberculatus</name>
    <name type="common">Swimming crab</name>
    <name type="synonym">Neptunus trituberculatus</name>
    <dbReference type="NCBI Taxonomy" id="210409"/>
    <lineage>
        <taxon>Eukaryota</taxon>
        <taxon>Metazoa</taxon>
        <taxon>Ecdysozoa</taxon>
        <taxon>Arthropoda</taxon>
        <taxon>Crustacea</taxon>
        <taxon>Multicrustacea</taxon>
        <taxon>Malacostraca</taxon>
        <taxon>Eumalacostraca</taxon>
        <taxon>Eucarida</taxon>
        <taxon>Decapoda</taxon>
        <taxon>Pleocyemata</taxon>
        <taxon>Brachyura</taxon>
        <taxon>Eubrachyura</taxon>
        <taxon>Portunoidea</taxon>
        <taxon>Portunidae</taxon>
        <taxon>Portuninae</taxon>
        <taxon>Portunus</taxon>
    </lineage>
</organism>
<gene>
    <name evidence="1" type="ORF">E2C01_083359</name>
</gene>
<proteinExistence type="predicted"/>
<comment type="caution">
    <text evidence="1">The sequence shown here is derived from an EMBL/GenBank/DDBJ whole genome shotgun (WGS) entry which is preliminary data.</text>
</comment>
<dbReference type="EMBL" id="VSRR010077837">
    <property type="protein sequence ID" value="MPC88454.1"/>
    <property type="molecule type" value="Genomic_DNA"/>
</dbReference>
<sequence length="121" mass="13217">MPTCTGWASLTLPTVPDTLHSLTPQNTAFVTIHTPEHITTAYCTFGALEAVTHSLHGSNKPLSRRSLHTHQLTNTSKLSLVRALPTGELKNRQVELPGMLPNETCLTVQVNLQFHHTLTSG</sequence>
<reference evidence="1 2" key="1">
    <citation type="submission" date="2019-05" db="EMBL/GenBank/DDBJ databases">
        <title>Another draft genome of Portunus trituberculatus and its Hox gene families provides insights of decapod evolution.</title>
        <authorList>
            <person name="Jeong J.-H."/>
            <person name="Song I."/>
            <person name="Kim S."/>
            <person name="Choi T."/>
            <person name="Kim D."/>
            <person name="Ryu S."/>
            <person name="Kim W."/>
        </authorList>
    </citation>
    <scope>NUCLEOTIDE SEQUENCE [LARGE SCALE GENOMIC DNA]</scope>
    <source>
        <tissue evidence="1">Muscle</tissue>
    </source>
</reference>
<accession>A0A5B7J7L6</accession>
<dbReference type="AlphaFoldDB" id="A0A5B7J7L6"/>
<keyword evidence="2" id="KW-1185">Reference proteome</keyword>
<protein>
    <submittedName>
        <fullName evidence="1">Uncharacterized protein</fullName>
    </submittedName>
</protein>
<dbReference type="Proteomes" id="UP000324222">
    <property type="component" value="Unassembled WGS sequence"/>
</dbReference>
<evidence type="ECO:0000313" key="2">
    <source>
        <dbReference type="Proteomes" id="UP000324222"/>
    </source>
</evidence>
<evidence type="ECO:0000313" key="1">
    <source>
        <dbReference type="EMBL" id="MPC88454.1"/>
    </source>
</evidence>